<evidence type="ECO:0000313" key="4">
    <source>
        <dbReference type="Proteomes" id="UP001304243"/>
    </source>
</evidence>
<feature type="compositionally biased region" description="Pro residues" evidence="1">
    <location>
        <begin position="12"/>
        <end position="21"/>
    </location>
</feature>
<feature type="transmembrane region" description="Helical" evidence="2">
    <location>
        <begin position="179"/>
        <end position="203"/>
    </location>
</feature>
<evidence type="ECO:0000256" key="2">
    <source>
        <dbReference type="SAM" id="Phobius"/>
    </source>
</evidence>
<accession>A0AAN7D2Y7</accession>
<keyword evidence="4" id="KW-1185">Reference proteome</keyword>
<reference evidence="3 4" key="1">
    <citation type="submission" date="2022-11" db="EMBL/GenBank/DDBJ databases">
        <title>Mucor velutinosus strain NIH1002 WGS.</title>
        <authorList>
            <person name="Subramanian P."/>
            <person name="Mullikin J.C."/>
            <person name="Segre J.A."/>
            <person name="Zelazny A.M."/>
        </authorList>
    </citation>
    <scope>NUCLEOTIDE SEQUENCE [LARGE SCALE GENOMIC DNA]</scope>
    <source>
        <strain evidence="3 4">NIH1002</strain>
    </source>
</reference>
<dbReference type="GeneID" id="89950660"/>
<comment type="caution">
    <text evidence="3">The sequence shown here is derived from an EMBL/GenBank/DDBJ whole genome shotgun (WGS) entry which is preliminary data.</text>
</comment>
<dbReference type="EMBL" id="JASEJX010000038">
    <property type="protein sequence ID" value="KAK4509672.1"/>
    <property type="molecule type" value="Genomic_DNA"/>
</dbReference>
<keyword evidence="2" id="KW-0812">Transmembrane</keyword>
<organism evidence="3 4">
    <name type="scientific">Mucor velutinosus</name>
    <dbReference type="NCBI Taxonomy" id="708070"/>
    <lineage>
        <taxon>Eukaryota</taxon>
        <taxon>Fungi</taxon>
        <taxon>Fungi incertae sedis</taxon>
        <taxon>Mucoromycota</taxon>
        <taxon>Mucoromycotina</taxon>
        <taxon>Mucoromycetes</taxon>
        <taxon>Mucorales</taxon>
        <taxon>Mucorineae</taxon>
        <taxon>Mucoraceae</taxon>
        <taxon>Mucor</taxon>
    </lineage>
</organism>
<evidence type="ECO:0000256" key="1">
    <source>
        <dbReference type="SAM" id="MobiDB-lite"/>
    </source>
</evidence>
<dbReference type="Proteomes" id="UP001304243">
    <property type="component" value="Unassembled WGS sequence"/>
</dbReference>
<sequence>MDDTKSAWQQQAPPPPPPEYQPSPRSDLPFSSSSLSIAQSRFQEKNIVAEEEQLQKVEDHKSSSSKWKLFLRILQLFCIVGSFGFQASANVWSGRTSVPFDNVALLYFFYGIEWATFIWSSFCIYVHVSLRFDSKHGNIKPVIGLAMDTLLAVLLGIAISMEIGAYTCPAGGFDGWCNFYNMGVSFGVLLFITFSANALWDLFSGLSCLRTK</sequence>
<proteinExistence type="predicted"/>
<dbReference type="AlphaFoldDB" id="A0AAN7D2Y7"/>
<dbReference type="RefSeq" id="XP_064676338.1">
    <property type="nucleotide sequence ID" value="XM_064826240.1"/>
</dbReference>
<feature type="compositionally biased region" description="Low complexity" evidence="1">
    <location>
        <begin position="22"/>
        <end position="32"/>
    </location>
</feature>
<keyword evidence="2" id="KW-1133">Transmembrane helix</keyword>
<feature type="transmembrane region" description="Helical" evidence="2">
    <location>
        <begin position="142"/>
        <end position="167"/>
    </location>
</feature>
<feature type="region of interest" description="Disordered" evidence="1">
    <location>
        <begin position="1"/>
        <end position="32"/>
    </location>
</feature>
<gene>
    <name evidence="3" type="ORF">ATC70_006974</name>
</gene>
<name>A0AAN7D2Y7_9FUNG</name>
<evidence type="ECO:0000313" key="3">
    <source>
        <dbReference type="EMBL" id="KAK4509672.1"/>
    </source>
</evidence>
<protein>
    <submittedName>
        <fullName evidence="3">Uncharacterized protein</fullName>
    </submittedName>
</protein>
<feature type="transmembrane region" description="Helical" evidence="2">
    <location>
        <begin position="107"/>
        <end position="130"/>
    </location>
</feature>
<keyword evidence="2" id="KW-0472">Membrane</keyword>
<feature type="transmembrane region" description="Helical" evidence="2">
    <location>
        <begin position="69"/>
        <end position="87"/>
    </location>
</feature>